<keyword evidence="1" id="KW-0106">Calcium</keyword>
<evidence type="ECO:0000313" key="3">
    <source>
        <dbReference type="EMBL" id="KAK9084709.1"/>
    </source>
</evidence>
<organism evidence="3 4">
    <name type="scientific">Stephania japonica</name>
    <dbReference type="NCBI Taxonomy" id="461633"/>
    <lineage>
        <taxon>Eukaryota</taxon>
        <taxon>Viridiplantae</taxon>
        <taxon>Streptophyta</taxon>
        <taxon>Embryophyta</taxon>
        <taxon>Tracheophyta</taxon>
        <taxon>Spermatophyta</taxon>
        <taxon>Magnoliopsida</taxon>
        <taxon>Ranunculales</taxon>
        <taxon>Menispermaceae</taxon>
        <taxon>Menispermoideae</taxon>
        <taxon>Cissampelideae</taxon>
        <taxon>Stephania</taxon>
    </lineage>
</organism>
<name>A0AAP0E138_9MAGN</name>
<dbReference type="InterPro" id="IPR011992">
    <property type="entry name" value="EF-hand-dom_pair"/>
</dbReference>
<protein>
    <recommendedName>
        <fullName evidence="2">EF-hand domain-containing protein</fullName>
    </recommendedName>
</protein>
<evidence type="ECO:0000313" key="4">
    <source>
        <dbReference type="Proteomes" id="UP001417504"/>
    </source>
</evidence>
<dbReference type="PANTHER" id="PTHR34574">
    <property type="entry name" value="CALCIUM-BINDING EF-HAND FAMILY PROTEIN-RELATED"/>
    <property type="match status" value="1"/>
</dbReference>
<dbReference type="InterPro" id="IPR018247">
    <property type="entry name" value="EF_Hand_1_Ca_BS"/>
</dbReference>
<dbReference type="InterPro" id="IPR002048">
    <property type="entry name" value="EF_hand_dom"/>
</dbReference>
<dbReference type="PROSITE" id="PS00018">
    <property type="entry name" value="EF_HAND_1"/>
    <property type="match status" value="2"/>
</dbReference>
<comment type="caution">
    <text evidence="3">The sequence shown here is derived from an EMBL/GenBank/DDBJ whole genome shotgun (WGS) entry which is preliminary data.</text>
</comment>
<keyword evidence="4" id="KW-1185">Reference proteome</keyword>
<evidence type="ECO:0000256" key="1">
    <source>
        <dbReference type="ARBA" id="ARBA00022837"/>
    </source>
</evidence>
<dbReference type="SMART" id="SM00054">
    <property type="entry name" value="EFh"/>
    <property type="match status" value="2"/>
</dbReference>
<reference evidence="3 4" key="1">
    <citation type="submission" date="2024-01" db="EMBL/GenBank/DDBJ databases">
        <title>Genome assemblies of Stephania.</title>
        <authorList>
            <person name="Yang L."/>
        </authorList>
    </citation>
    <scope>NUCLEOTIDE SEQUENCE [LARGE SCALE GENOMIC DNA]</scope>
    <source>
        <strain evidence="3">QJT</strain>
        <tissue evidence="3">Leaf</tissue>
    </source>
</reference>
<accession>A0AAP0E138</accession>
<sequence length="140" mass="16112">MSVEVLDGATIRGFVEDRQAFERLVRERFDELDTDHDGLLCYAEMVKELEKLRVFETHFGVDVKSDHDEISEVYKLMFKQFDHNANGSVDFEEFEAETKNMMLAMANGLGFLPVQMVLEEDSFLMRAVERESMAFNVAAA</sequence>
<feature type="domain" description="EF-hand" evidence="2">
    <location>
        <begin position="69"/>
        <end position="104"/>
    </location>
</feature>
<evidence type="ECO:0000259" key="2">
    <source>
        <dbReference type="PROSITE" id="PS50222"/>
    </source>
</evidence>
<gene>
    <name evidence="3" type="ORF">Sjap_025120</name>
</gene>
<proteinExistence type="predicted"/>
<dbReference type="EMBL" id="JBBNAE010000011">
    <property type="protein sequence ID" value="KAK9084709.1"/>
    <property type="molecule type" value="Genomic_DNA"/>
</dbReference>
<dbReference type="GO" id="GO:0005509">
    <property type="term" value="F:calcium ion binding"/>
    <property type="evidence" value="ECO:0007669"/>
    <property type="project" value="InterPro"/>
</dbReference>
<dbReference type="Gene3D" id="1.10.238.10">
    <property type="entry name" value="EF-hand"/>
    <property type="match status" value="1"/>
</dbReference>
<dbReference type="PANTHER" id="PTHR34574:SF10">
    <property type="entry name" value="OS09G0482800 PROTEIN"/>
    <property type="match status" value="1"/>
</dbReference>
<dbReference type="Pfam" id="PF13499">
    <property type="entry name" value="EF-hand_7"/>
    <property type="match status" value="1"/>
</dbReference>
<dbReference type="PROSITE" id="PS50222">
    <property type="entry name" value="EF_HAND_2"/>
    <property type="match status" value="2"/>
</dbReference>
<dbReference type="SUPFAM" id="SSF47473">
    <property type="entry name" value="EF-hand"/>
    <property type="match status" value="1"/>
</dbReference>
<dbReference type="AlphaFoldDB" id="A0AAP0E138"/>
<dbReference type="Proteomes" id="UP001417504">
    <property type="component" value="Unassembled WGS sequence"/>
</dbReference>
<feature type="domain" description="EF-hand" evidence="2">
    <location>
        <begin position="20"/>
        <end position="55"/>
    </location>
</feature>